<sequence length="437" mass="49689">MSLDDDLATLAILQQQEQEDDEDEPRNRLLVLSALIYGILDHENTRIRRRNPSRLYLTRPQLMPNPRTESPWIRLWDGQEDRAFITTMGFDVATFRYMLEGPGHFAERWQNTPIPRADVSNSGEPRLGARSLDASGALGLVLHYLGSAILEIQLQQIFAIVPSVLSRYLDFSLDILLETLRNMEEARISLPQSLAEFQEYEQLVLHRHVLLKGAFATIDGLSLVSQVSDDPEIENATYNGWKTDHRITNVLVFSPKGTIIDAVLNAPGSWHDAHTARPIFDRLQDQVPDGFYVVADTAFPRGPASIRGKIRAPMKGGERIPADPEKQAELLRFNRQLLSYRQSAEWGMRLLQGSFGRLRVPLPIDSATSRLRLLELCCRLFNVRANCVGINQIRSVYLPTWRASEDDALWDGLGDMVFGEIRRRDRVSRFHVVPVNE</sequence>
<accession>A0AAW0BNT7</accession>
<comment type="caution">
    <text evidence="4">The sequence shown here is derived from an EMBL/GenBank/DDBJ whole genome shotgun (WGS) entry which is preliminary data.</text>
</comment>
<feature type="domain" description="DDE Tnp4" evidence="3">
    <location>
        <begin position="218"/>
        <end position="382"/>
    </location>
</feature>
<dbReference type="Proteomes" id="UP001383192">
    <property type="component" value="Unassembled WGS sequence"/>
</dbReference>
<evidence type="ECO:0000256" key="1">
    <source>
        <dbReference type="ARBA" id="ARBA00001968"/>
    </source>
</evidence>
<organism evidence="4 5">
    <name type="scientific">Paramarasmius palmivorus</name>
    <dbReference type="NCBI Taxonomy" id="297713"/>
    <lineage>
        <taxon>Eukaryota</taxon>
        <taxon>Fungi</taxon>
        <taxon>Dikarya</taxon>
        <taxon>Basidiomycota</taxon>
        <taxon>Agaricomycotina</taxon>
        <taxon>Agaricomycetes</taxon>
        <taxon>Agaricomycetidae</taxon>
        <taxon>Agaricales</taxon>
        <taxon>Marasmiineae</taxon>
        <taxon>Marasmiaceae</taxon>
        <taxon>Paramarasmius</taxon>
    </lineage>
</organism>
<dbReference type="AlphaFoldDB" id="A0AAW0BNT7"/>
<evidence type="ECO:0000259" key="3">
    <source>
        <dbReference type="Pfam" id="PF13359"/>
    </source>
</evidence>
<name>A0AAW0BNT7_9AGAR</name>
<dbReference type="InterPro" id="IPR027806">
    <property type="entry name" value="HARBI1_dom"/>
</dbReference>
<keyword evidence="2" id="KW-0479">Metal-binding</keyword>
<dbReference type="GO" id="GO:0046872">
    <property type="term" value="F:metal ion binding"/>
    <property type="evidence" value="ECO:0007669"/>
    <property type="project" value="UniProtKB-KW"/>
</dbReference>
<protein>
    <recommendedName>
        <fullName evidence="3">DDE Tnp4 domain-containing protein</fullName>
    </recommendedName>
</protein>
<comment type="cofactor">
    <cofactor evidence="1">
        <name>a divalent metal cation</name>
        <dbReference type="ChEBI" id="CHEBI:60240"/>
    </cofactor>
</comment>
<dbReference type="PANTHER" id="PTHR48471:SF1">
    <property type="entry name" value="DDE TNP4 DOMAIN-CONTAINING PROTEIN"/>
    <property type="match status" value="1"/>
</dbReference>
<proteinExistence type="predicted"/>
<reference evidence="4 5" key="1">
    <citation type="submission" date="2024-01" db="EMBL/GenBank/DDBJ databases">
        <title>A draft genome for a cacao thread blight-causing isolate of Paramarasmius palmivorus.</title>
        <authorList>
            <person name="Baruah I.K."/>
            <person name="Bukari Y."/>
            <person name="Amoako-Attah I."/>
            <person name="Meinhardt L.W."/>
            <person name="Bailey B.A."/>
            <person name="Cohen S.P."/>
        </authorList>
    </citation>
    <scope>NUCLEOTIDE SEQUENCE [LARGE SCALE GENOMIC DNA]</scope>
    <source>
        <strain evidence="4 5">GH-12</strain>
    </source>
</reference>
<keyword evidence="5" id="KW-1185">Reference proteome</keyword>
<dbReference type="Pfam" id="PF13359">
    <property type="entry name" value="DDE_Tnp_4"/>
    <property type="match status" value="1"/>
</dbReference>
<dbReference type="PANTHER" id="PTHR48471">
    <property type="entry name" value="DDE TNP4 DOMAIN-CONTAINING PROTEIN"/>
    <property type="match status" value="1"/>
</dbReference>
<dbReference type="EMBL" id="JAYKXP010000089">
    <property type="protein sequence ID" value="KAK7028219.1"/>
    <property type="molecule type" value="Genomic_DNA"/>
</dbReference>
<gene>
    <name evidence="4" type="ORF">VNI00_014909</name>
</gene>
<evidence type="ECO:0000313" key="4">
    <source>
        <dbReference type="EMBL" id="KAK7028219.1"/>
    </source>
</evidence>
<evidence type="ECO:0000313" key="5">
    <source>
        <dbReference type="Proteomes" id="UP001383192"/>
    </source>
</evidence>
<evidence type="ECO:0000256" key="2">
    <source>
        <dbReference type="ARBA" id="ARBA00022723"/>
    </source>
</evidence>